<accession>A0ACC2GLR2</accession>
<dbReference type="EMBL" id="CM055738">
    <property type="protein sequence ID" value="KAJ8004400.1"/>
    <property type="molecule type" value="Genomic_DNA"/>
</dbReference>
<reference evidence="1" key="1">
    <citation type="submission" date="2021-05" db="EMBL/GenBank/DDBJ databases">
        <authorList>
            <person name="Pan Q."/>
            <person name="Jouanno E."/>
            <person name="Zahm M."/>
            <person name="Klopp C."/>
            <person name="Cabau C."/>
            <person name="Louis A."/>
            <person name="Berthelot C."/>
            <person name="Parey E."/>
            <person name="Roest Crollius H."/>
            <person name="Montfort J."/>
            <person name="Robinson-Rechavi M."/>
            <person name="Bouchez O."/>
            <person name="Lampietro C."/>
            <person name="Lopez Roques C."/>
            <person name="Donnadieu C."/>
            <person name="Postlethwait J."/>
            <person name="Bobe J."/>
            <person name="Dillon D."/>
            <person name="Chandos A."/>
            <person name="von Hippel F."/>
            <person name="Guiguen Y."/>
        </authorList>
    </citation>
    <scope>NUCLEOTIDE SEQUENCE</scope>
    <source>
        <strain evidence="1">YG-Jan2019</strain>
    </source>
</reference>
<gene>
    <name evidence="1" type="ORF">DPEC_G00135320</name>
</gene>
<protein>
    <submittedName>
        <fullName evidence="1">Uncharacterized protein</fullName>
    </submittedName>
</protein>
<sequence length="193" mass="21666">MILVISDRTDVYLSIELIGHVAMAGSGAQKCPKSEKLEEAQELARRCAGRPDFCTTHSHGKCFKLHWCCHLGWCHCKYVYQPMTNVCHLPNTLVPSDLSDLHQTMNLSVSLTERFLRTSSCFQAPPSEDSGINALGLNFLESCESEEDERSTDGDENSRPACGLWDQENQENRVLMAPYQSLIEIIENIETTV</sequence>
<name>A0ACC2GLR2_DALPE</name>
<dbReference type="Proteomes" id="UP001157502">
    <property type="component" value="Chromosome 11"/>
</dbReference>
<keyword evidence="2" id="KW-1185">Reference proteome</keyword>
<organism evidence="1 2">
    <name type="scientific">Dallia pectoralis</name>
    <name type="common">Alaska blackfish</name>
    <dbReference type="NCBI Taxonomy" id="75939"/>
    <lineage>
        <taxon>Eukaryota</taxon>
        <taxon>Metazoa</taxon>
        <taxon>Chordata</taxon>
        <taxon>Craniata</taxon>
        <taxon>Vertebrata</taxon>
        <taxon>Euteleostomi</taxon>
        <taxon>Actinopterygii</taxon>
        <taxon>Neopterygii</taxon>
        <taxon>Teleostei</taxon>
        <taxon>Protacanthopterygii</taxon>
        <taxon>Esociformes</taxon>
        <taxon>Umbridae</taxon>
        <taxon>Dallia</taxon>
    </lineage>
</organism>
<proteinExistence type="predicted"/>
<evidence type="ECO:0000313" key="1">
    <source>
        <dbReference type="EMBL" id="KAJ8004400.1"/>
    </source>
</evidence>
<comment type="caution">
    <text evidence="1">The sequence shown here is derived from an EMBL/GenBank/DDBJ whole genome shotgun (WGS) entry which is preliminary data.</text>
</comment>
<evidence type="ECO:0000313" key="2">
    <source>
        <dbReference type="Proteomes" id="UP001157502"/>
    </source>
</evidence>